<dbReference type="Gene3D" id="3.40.50.720">
    <property type="entry name" value="NAD(P)-binding Rossmann-like Domain"/>
    <property type="match status" value="1"/>
</dbReference>
<keyword evidence="2" id="KW-1185">Reference proteome</keyword>
<name>B8KYA9_9GAMM</name>
<proteinExistence type="predicted"/>
<dbReference type="STRING" id="565045.NOR51B_2434"/>
<dbReference type="SUPFAM" id="SSF51735">
    <property type="entry name" value="NAD(P)-binding Rossmann-fold domains"/>
    <property type="match status" value="1"/>
</dbReference>
<reference evidence="2" key="1">
    <citation type="journal article" date="2013" name="BMC Microbiol.">
        <title>Taxonomy and evolution of bacteriochlorophyll a-containing members of the OM60/NOR5 clade of marine gammaproteobacteria: description of Luminiphilus syltensis gen. nov., sp. nov., reclassification of Haliea rubra as Pseudohaliea rubra gen. nov., comb. nov., and emendation of Chromatocurvus halotolerans.</title>
        <authorList>
            <person name="Spring S."/>
            <person name="Riedel T."/>
            <person name="Sproer C."/>
            <person name="Yan S."/>
            <person name="Harder J."/>
            <person name="Fuchs B.M."/>
        </authorList>
    </citation>
    <scope>NUCLEOTIDE SEQUENCE [LARGE SCALE GENOMIC DNA]</scope>
    <source>
        <strain evidence="2">NOR51-B</strain>
    </source>
</reference>
<dbReference type="AlphaFoldDB" id="B8KYA9"/>
<dbReference type="HOGENOM" id="CLU_1376701_0_0_6"/>
<organism evidence="1 2">
    <name type="scientific">Luminiphilus syltensis NOR5-1B</name>
    <dbReference type="NCBI Taxonomy" id="565045"/>
    <lineage>
        <taxon>Bacteria</taxon>
        <taxon>Pseudomonadati</taxon>
        <taxon>Pseudomonadota</taxon>
        <taxon>Gammaproteobacteria</taxon>
        <taxon>Cellvibrionales</taxon>
        <taxon>Halieaceae</taxon>
        <taxon>Luminiphilus</taxon>
    </lineage>
</organism>
<evidence type="ECO:0000313" key="2">
    <source>
        <dbReference type="Proteomes" id="UP000004699"/>
    </source>
</evidence>
<dbReference type="InterPro" id="IPR036291">
    <property type="entry name" value="NAD(P)-bd_dom_sf"/>
</dbReference>
<dbReference type="EMBL" id="DS999411">
    <property type="protein sequence ID" value="EED36483.1"/>
    <property type="molecule type" value="Genomic_DNA"/>
</dbReference>
<gene>
    <name evidence="1" type="ORF">NOR51B_2434</name>
</gene>
<sequence>MITALISDVSGDQGLSWCEALASVCDRIIVIVLGPEVGTRLPELKKLEAQAELISVDADLATVEGQARVADCIRQMGPLTFLVHNPSRSSLFTDQPPGLDSELGFIRFQIDGLLTLVRAATAGMQERGVGYVVVGPLLDGVDRAPHVAGSRAFVEAYLDSLSTMVADSGIGIVSAAAPMPSAELARWADTAKRRASAP</sequence>
<protein>
    <submittedName>
        <fullName evidence="1">Uncharacterized protein</fullName>
    </submittedName>
</protein>
<dbReference type="OrthoDB" id="9810734at2"/>
<dbReference type="RefSeq" id="WP_009021226.1">
    <property type="nucleotide sequence ID" value="NZ_DS999411.1"/>
</dbReference>
<accession>B8KYA9</accession>
<dbReference type="Proteomes" id="UP000004699">
    <property type="component" value="Unassembled WGS sequence"/>
</dbReference>
<evidence type="ECO:0000313" key="1">
    <source>
        <dbReference type="EMBL" id="EED36483.1"/>
    </source>
</evidence>